<evidence type="ECO:0000256" key="6">
    <source>
        <dbReference type="ARBA" id="ARBA00022769"/>
    </source>
</evidence>
<dbReference type="GO" id="GO:0003677">
    <property type="term" value="F:DNA binding"/>
    <property type="evidence" value="ECO:0007669"/>
    <property type="project" value="UniProtKB-KW"/>
</dbReference>
<dbReference type="GO" id="GO:0005737">
    <property type="term" value="C:cytoplasm"/>
    <property type="evidence" value="ECO:0007669"/>
    <property type="project" value="UniProtKB-SubCell"/>
</dbReference>
<keyword evidence="10" id="KW-0234">DNA repair</keyword>
<comment type="similarity">
    <text evidence="11">Belongs to the ABC transporter superfamily. UvrA family.</text>
</comment>
<keyword evidence="16" id="KW-1185">Reference proteome</keyword>
<dbReference type="Gene3D" id="1.10.8.280">
    <property type="entry name" value="ABC transporter ATPase domain-like"/>
    <property type="match status" value="1"/>
</dbReference>
<feature type="domain" description="ABC transporter" evidence="14">
    <location>
        <begin position="454"/>
        <end position="797"/>
    </location>
</feature>
<dbReference type="Gene3D" id="3.40.50.300">
    <property type="entry name" value="P-loop containing nucleotide triphosphate hydrolases"/>
    <property type="match status" value="2"/>
</dbReference>
<dbReference type="PANTHER" id="PTHR43152">
    <property type="entry name" value="UVRABC SYSTEM PROTEIN A"/>
    <property type="match status" value="1"/>
</dbReference>
<evidence type="ECO:0000313" key="15">
    <source>
        <dbReference type="EMBL" id="OPA75250.1"/>
    </source>
</evidence>
<dbReference type="SMART" id="SM00382">
    <property type="entry name" value="AAA"/>
    <property type="match status" value="2"/>
</dbReference>
<evidence type="ECO:0000256" key="12">
    <source>
        <dbReference type="ARBA" id="ARBA00039316"/>
    </source>
</evidence>
<dbReference type="GO" id="GO:0005524">
    <property type="term" value="F:ATP binding"/>
    <property type="evidence" value="ECO:0007669"/>
    <property type="project" value="UniProtKB-KW"/>
</dbReference>
<dbReference type="PROSITE" id="PS50893">
    <property type="entry name" value="ABC_TRANSPORTER_2"/>
    <property type="match status" value="1"/>
</dbReference>
<protein>
    <recommendedName>
        <fullName evidence="12">UvrABC system protein A</fullName>
    </recommendedName>
    <alternativeName>
        <fullName evidence="13">Excinuclease ABC subunit A</fullName>
    </alternativeName>
</protein>
<keyword evidence="7" id="KW-0067">ATP-binding</keyword>
<evidence type="ECO:0000256" key="2">
    <source>
        <dbReference type="ARBA" id="ARBA00022490"/>
    </source>
</evidence>
<dbReference type="GO" id="GO:0006281">
    <property type="term" value="P:DNA repair"/>
    <property type="evidence" value="ECO:0007669"/>
    <property type="project" value="UniProtKB-KW"/>
</dbReference>
<keyword evidence="3" id="KW-0677">Repeat</keyword>
<keyword evidence="5" id="KW-0227">DNA damage</keyword>
<sequence length="802" mass="88719">MNEYIEIKGARIHNLKNVDVQIPRNKLTVITGVSGSGKSSLAFDTLYEEGKRRYLMFSGAQFMVDSVPNFAQITGLAPTVAVEQRVIRQSNPRSTVGTRSKLDSMLAILFTVYGDRDPMYDDGEPLTMEQFQKNSPKGMCVKCLGSGRFHPIDEEAIIQPDTVICNLFNGFLMKHRHHRANFKKFCDLYQIDVHQTISSLTEEQLILFKYGCRKTGFVGAVVFFHDMQKHWASKLTRHNSGDKEVQLWGIPAGAVPCPRCQGTGLGEQAIHTTFAGRTITELEEMYIDELLPFLREHRAISRGIHIIDEMLMKLQCMVDVGLHHLSLSRPLPTLSGGEIQRLFLASFIIAELDGIIFIFDEPTIGLHELEKEMLIRIIQNLVRRGNTVIAVEHDENFMKAADYIIDLGPGAGIDGGERIFQGSYEELLICKHSSTAHYLSGAKSLYTKKERKSIDPSRMLKIEHANLHNLRDVTVHIPLGGLVGIAGVSGSGKSSLIHDTLVPILKERLKNKVVHDAEDEISSVLDNTVTIEGIEHLKKCIVVDQRPIGRSRTSCPATYTGMTDRIRTLFSKTPEAQNRGYSAGMFTVNSEGGCRACKGDGTKSYYVGFGNFIDVVCDMCGGSGFLEEALQIMLDGKNIKEIMMMSVSEAARFFGRVQSEAYDKSTYNTLATLERVGLGYMTLGQRTPTISGGEAQRIKLAKELTKQKGRDHLYILDEPTTGLSFADTDRLIALMTELVEVGNTVIVTEHDPSVLAHCDYILEMGPGGGSNGGSIIAQGTPEALIADPQSMIGTYLKKVIQS</sequence>
<dbReference type="OrthoDB" id="9809851at2"/>
<name>A0A1T2X5Y6_9BACL</name>
<gene>
    <name evidence="15" type="ORF">BVG16_21880</name>
</gene>
<evidence type="ECO:0000256" key="11">
    <source>
        <dbReference type="ARBA" id="ARBA00038000"/>
    </source>
</evidence>
<dbReference type="AlphaFoldDB" id="A0A1T2X5Y6"/>
<dbReference type="STRING" id="1324314.BVG16_21880"/>
<dbReference type="InterPro" id="IPR017871">
    <property type="entry name" value="ABC_transporter-like_CS"/>
</dbReference>
<reference evidence="15 16" key="1">
    <citation type="submission" date="2017-01" db="EMBL/GenBank/DDBJ databases">
        <title>Genome analysis of Paenibacillus selenitrireducens ES3-24.</title>
        <authorList>
            <person name="Xu D."/>
            <person name="Yao R."/>
            <person name="Zheng S."/>
        </authorList>
    </citation>
    <scope>NUCLEOTIDE SEQUENCE [LARGE SCALE GENOMIC DNA]</scope>
    <source>
        <strain evidence="15 16">ES3-24</strain>
    </source>
</reference>
<dbReference type="PANTHER" id="PTHR43152:SF3">
    <property type="entry name" value="UVRABC SYSTEM PROTEIN A"/>
    <property type="match status" value="1"/>
</dbReference>
<evidence type="ECO:0000256" key="3">
    <source>
        <dbReference type="ARBA" id="ARBA00022737"/>
    </source>
</evidence>
<evidence type="ECO:0000256" key="8">
    <source>
        <dbReference type="ARBA" id="ARBA00022881"/>
    </source>
</evidence>
<dbReference type="EMBL" id="MSZX01000009">
    <property type="protein sequence ID" value="OPA75250.1"/>
    <property type="molecule type" value="Genomic_DNA"/>
</dbReference>
<evidence type="ECO:0000313" key="16">
    <source>
        <dbReference type="Proteomes" id="UP000190188"/>
    </source>
</evidence>
<keyword evidence="6" id="KW-0228">DNA excision</keyword>
<dbReference type="InterPro" id="IPR003439">
    <property type="entry name" value="ABC_transporter-like_ATP-bd"/>
</dbReference>
<comment type="subcellular location">
    <subcellularLocation>
        <location evidence="1">Cytoplasm</location>
    </subcellularLocation>
</comment>
<dbReference type="Gene3D" id="1.20.1580.10">
    <property type="entry name" value="ABC transporter ATPase like domain"/>
    <property type="match status" value="2"/>
</dbReference>
<evidence type="ECO:0000256" key="13">
    <source>
        <dbReference type="ARBA" id="ARBA00042156"/>
    </source>
</evidence>
<evidence type="ECO:0000256" key="5">
    <source>
        <dbReference type="ARBA" id="ARBA00022763"/>
    </source>
</evidence>
<keyword evidence="4" id="KW-0547">Nucleotide-binding</keyword>
<keyword evidence="9" id="KW-0238">DNA-binding</keyword>
<evidence type="ECO:0000256" key="7">
    <source>
        <dbReference type="ARBA" id="ARBA00022840"/>
    </source>
</evidence>
<dbReference type="Proteomes" id="UP000190188">
    <property type="component" value="Unassembled WGS sequence"/>
</dbReference>
<dbReference type="PROSITE" id="PS00211">
    <property type="entry name" value="ABC_TRANSPORTER_1"/>
    <property type="match status" value="2"/>
</dbReference>
<dbReference type="GO" id="GO:0004518">
    <property type="term" value="F:nuclease activity"/>
    <property type="evidence" value="ECO:0007669"/>
    <property type="project" value="UniProtKB-KW"/>
</dbReference>
<dbReference type="InterPro" id="IPR027417">
    <property type="entry name" value="P-loop_NTPase"/>
</dbReference>
<comment type="caution">
    <text evidence="15">The sequence shown here is derived from an EMBL/GenBank/DDBJ whole genome shotgun (WGS) entry which is preliminary data.</text>
</comment>
<accession>A0A1T2X5Y6</accession>
<proteinExistence type="inferred from homology"/>
<keyword evidence="8" id="KW-0267">Excision nuclease</keyword>
<dbReference type="GO" id="GO:0016887">
    <property type="term" value="F:ATP hydrolysis activity"/>
    <property type="evidence" value="ECO:0007669"/>
    <property type="project" value="InterPro"/>
</dbReference>
<dbReference type="SUPFAM" id="SSF52540">
    <property type="entry name" value="P-loop containing nucleoside triphosphate hydrolases"/>
    <property type="match status" value="2"/>
</dbReference>
<dbReference type="InterPro" id="IPR003593">
    <property type="entry name" value="AAA+_ATPase"/>
</dbReference>
<evidence type="ECO:0000256" key="9">
    <source>
        <dbReference type="ARBA" id="ARBA00023125"/>
    </source>
</evidence>
<keyword evidence="2" id="KW-0963">Cytoplasm</keyword>
<evidence type="ECO:0000259" key="14">
    <source>
        <dbReference type="PROSITE" id="PS50893"/>
    </source>
</evidence>
<organism evidence="15 16">
    <name type="scientific">Paenibacillus selenitireducens</name>
    <dbReference type="NCBI Taxonomy" id="1324314"/>
    <lineage>
        <taxon>Bacteria</taxon>
        <taxon>Bacillati</taxon>
        <taxon>Bacillota</taxon>
        <taxon>Bacilli</taxon>
        <taxon>Bacillales</taxon>
        <taxon>Paenibacillaceae</taxon>
        <taxon>Paenibacillus</taxon>
    </lineage>
</organism>
<evidence type="ECO:0000256" key="4">
    <source>
        <dbReference type="ARBA" id="ARBA00022741"/>
    </source>
</evidence>
<evidence type="ECO:0000256" key="10">
    <source>
        <dbReference type="ARBA" id="ARBA00023204"/>
    </source>
</evidence>
<evidence type="ECO:0000256" key="1">
    <source>
        <dbReference type="ARBA" id="ARBA00004496"/>
    </source>
</evidence>